<feature type="modified residue" description="4-aspartylphosphate" evidence="2">
    <location>
        <position position="53"/>
    </location>
</feature>
<dbReference type="RefSeq" id="WP_188650598.1">
    <property type="nucleotide sequence ID" value="NZ_BMIN01000002.1"/>
</dbReference>
<dbReference type="Proteomes" id="UP000642571">
    <property type="component" value="Unassembled WGS sequence"/>
</dbReference>
<dbReference type="InterPro" id="IPR050595">
    <property type="entry name" value="Bact_response_regulator"/>
</dbReference>
<evidence type="ECO:0000313" key="5">
    <source>
        <dbReference type="Proteomes" id="UP000642571"/>
    </source>
</evidence>
<evidence type="ECO:0000313" key="4">
    <source>
        <dbReference type="EMBL" id="GGD00806.1"/>
    </source>
</evidence>
<dbReference type="Pfam" id="PF00072">
    <property type="entry name" value="Response_reg"/>
    <property type="match status" value="1"/>
</dbReference>
<feature type="domain" description="Response regulatory" evidence="3">
    <location>
        <begin position="4"/>
        <end position="118"/>
    </location>
</feature>
<keyword evidence="1 2" id="KW-0597">Phosphoprotein</keyword>
<sequence length="119" mass="13396">MTKTVLVVDDQPGIRMLLKEVIKTLDYNVTEAKTGQEAIDFVKEQHPDLMLLDYKLPIKDGLEVLNELQSEDYQVPAILMSGLAEDDLQGAHSHALVKSVVGKPFNVQEIREIILNILR</sequence>
<evidence type="ECO:0000259" key="3">
    <source>
        <dbReference type="PROSITE" id="PS50110"/>
    </source>
</evidence>
<accession>A0ABQ1PQ40</accession>
<dbReference type="EMBL" id="BMIN01000002">
    <property type="protein sequence ID" value="GGD00806.1"/>
    <property type="molecule type" value="Genomic_DNA"/>
</dbReference>
<dbReference type="CDD" id="cd00156">
    <property type="entry name" value="REC"/>
    <property type="match status" value="1"/>
</dbReference>
<comment type="caution">
    <text evidence="4">The sequence shown here is derived from an EMBL/GenBank/DDBJ whole genome shotgun (WGS) entry which is preliminary data.</text>
</comment>
<protein>
    <submittedName>
        <fullName evidence="4">Response regulator</fullName>
    </submittedName>
</protein>
<dbReference type="PANTHER" id="PTHR44591">
    <property type="entry name" value="STRESS RESPONSE REGULATOR PROTEIN 1"/>
    <property type="match status" value="1"/>
</dbReference>
<reference evidence="5" key="1">
    <citation type="journal article" date="2019" name="Int. J. Syst. Evol. Microbiol.">
        <title>The Global Catalogue of Microorganisms (GCM) 10K type strain sequencing project: providing services to taxonomists for standard genome sequencing and annotation.</title>
        <authorList>
            <consortium name="The Broad Institute Genomics Platform"/>
            <consortium name="The Broad Institute Genome Sequencing Center for Infectious Disease"/>
            <person name="Wu L."/>
            <person name="Ma J."/>
        </authorList>
    </citation>
    <scope>NUCLEOTIDE SEQUENCE [LARGE SCALE GENOMIC DNA]</scope>
    <source>
        <strain evidence="5">CGMCC 1.15353</strain>
    </source>
</reference>
<evidence type="ECO:0000256" key="2">
    <source>
        <dbReference type="PROSITE-ProRule" id="PRU00169"/>
    </source>
</evidence>
<dbReference type="Gene3D" id="3.40.50.2300">
    <property type="match status" value="1"/>
</dbReference>
<dbReference type="SMART" id="SM00448">
    <property type="entry name" value="REC"/>
    <property type="match status" value="1"/>
</dbReference>
<dbReference type="PROSITE" id="PS50110">
    <property type="entry name" value="RESPONSE_REGULATORY"/>
    <property type="match status" value="1"/>
</dbReference>
<gene>
    <name evidence="4" type="ORF">GCM10011389_05030</name>
</gene>
<dbReference type="InterPro" id="IPR011006">
    <property type="entry name" value="CheY-like_superfamily"/>
</dbReference>
<dbReference type="InterPro" id="IPR001789">
    <property type="entry name" value="Sig_transdc_resp-reg_receiver"/>
</dbReference>
<organism evidence="4 5">
    <name type="scientific">Pontibacillus salipaludis</name>
    <dbReference type="NCBI Taxonomy" id="1697394"/>
    <lineage>
        <taxon>Bacteria</taxon>
        <taxon>Bacillati</taxon>
        <taxon>Bacillota</taxon>
        <taxon>Bacilli</taxon>
        <taxon>Bacillales</taxon>
        <taxon>Bacillaceae</taxon>
        <taxon>Pontibacillus</taxon>
    </lineage>
</organism>
<name>A0ABQ1PQ40_9BACI</name>
<keyword evidence="5" id="KW-1185">Reference proteome</keyword>
<proteinExistence type="predicted"/>
<evidence type="ECO:0000256" key="1">
    <source>
        <dbReference type="ARBA" id="ARBA00022553"/>
    </source>
</evidence>
<dbReference type="SUPFAM" id="SSF52172">
    <property type="entry name" value="CheY-like"/>
    <property type="match status" value="1"/>
</dbReference>
<dbReference type="PANTHER" id="PTHR44591:SF3">
    <property type="entry name" value="RESPONSE REGULATORY DOMAIN-CONTAINING PROTEIN"/>
    <property type="match status" value="1"/>
</dbReference>